<dbReference type="Proteomes" id="UP000005240">
    <property type="component" value="Unassembled WGS sequence"/>
</dbReference>
<dbReference type="VEuPathDB" id="FungiDB:PTTG_25499"/>
<reference evidence="2" key="2">
    <citation type="submission" date="2016-05" db="EMBL/GenBank/DDBJ databases">
        <title>Comparative analysis highlights variable genome content of wheat rusts and divergence of the mating loci.</title>
        <authorList>
            <person name="Cuomo C.A."/>
            <person name="Bakkeren G."/>
            <person name="Szabo L."/>
            <person name="Khalil H."/>
            <person name="Joly D."/>
            <person name="Goldberg J."/>
            <person name="Young S."/>
            <person name="Zeng Q."/>
            <person name="Fellers J."/>
        </authorList>
    </citation>
    <scope>NUCLEOTIDE SEQUENCE [LARGE SCALE GENOMIC DNA]</scope>
    <source>
        <strain evidence="2">1-1 BBBD Race 1</strain>
    </source>
</reference>
<feature type="compositionally biased region" description="Basic and acidic residues" evidence="1">
    <location>
        <begin position="155"/>
        <end position="174"/>
    </location>
</feature>
<feature type="region of interest" description="Disordered" evidence="1">
    <location>
        <begin position="476"/>
        <end position="553"/>
    </location>
</feature>
<accession>A0A180H1X2</accession>
<dbReference type="OrthoDB" id="2507145at2759"/>
<organism evidence="2">
    <name type="scientific">Puccinia triticina (isolate 1-1 / race 1 (BBBD))</name>
    <name type="common">Brown leaf rust fungus</name>
    <dbReference type="NCBI Taxonomy" id="630390"/>
    <lineage>
        <taxon>Eukaryota</taxon>
        <taxon>Fungi</taxon>
        <taxon>Dikarya</taxon>
        <taxon>Basidiomycota</taxon>
        <taxon>Pucciniomycotina</taxon>
        <taxon>Pucciniomycetes</taxon>
        <taxon>Pucciniales</taxon>
        <taxon>Pucciniaceae</taxon>
        <taxon>Puccinia</taxon>
    </lineage>
</organism>
<reference evidence="3" key="4">
    <citation type="submission" date="2025-05" db="UniProtKB">
        <authorList>
            <consortium name="EnsemblFungi"/>
        </authorList>
    </citation>
    <scope>IDENTIFICATION</scope>
    <source>
        <strain evidence="3">isolate 1-1 / race 1 (BBBD)</strain>
    </source>
</reference>
<evidence type="ECO:0000256" key="1">
    <source>
        <dbReference type="SAM" id="MobiDB-lite"/>
    </source>
</evidence>
<feature type="compositionally biased region" description="Basic and acidic residues" evidence="1">
    <location>
        <begin position="267"/>
        <end position="276"/>
    </location>
</feature>
<protein>
    <submittedName>
        <fullName evidence="2 3">Uncharacterized protein</fullName>
    </submittedName>
</protein>
<gene>
    <name evidence="2" type="ORF">PTTG_25499</name>
</gene>
<feature type="compositionally biased region" description="Polar residues" evidence="1">
    <location>
        <begin position="277"/>
        <end position="290"/>
    </location>
</feature>
<dbReference type="EnsemblFungi" id="PTTG_25499-t43_1">
    <property type="protein sequence ID" value="PTTG_25499-t43_1-p1"/>
    <property type="gene ID" value="PTTG_25499"/>
</dbReference>
<keyword evidence="4" id="KW-1185">Reference proteome</keyword>
<feature type="region of interest" description="Disordered" evidence="1">
    <location>
        <begin position="116"/>
        <end position="189"/>
    </location>
</feature>
<feature type="region of interest" description="Disordered" evidence="1">
    <location>
        <begin position="267"/>
        <end position="290"/>
    </location>
</feature>
<evidence type="ECO:0000313" key="3">
    <source>
        <dbReference type="EnsemblFungi" id="PTTG_25499-t43_1-p1"/>
    </source>
</evidence>
<feature type="compositionally biased region" description="Gly residues" evidence="1">
    <location>
        <begin position="515"/>
        <end position="524"/>
    </location>
</feature>
<feature type="compositionally biased region" description="Basic and acidic residues" evidence="1">
    <location>
        <begin position="525"/>
        <end position="536"/>
    </location>
</feature>
<evidence type="ECO:0000313" key="4">
    <source>
        <dbReference type="Proteomes" id="UP000005240"/>
    </source>
</evidence>
<proteinExistence type="predicted"/>
<name>A0A180H1X2_PUCT1</name>
<dbReference type="EMBL" id="ADAS02000005">
    <property type="protein sequence ID" value="OAV98774.1"/>
    <property type="molecule type" value="Genomic_DNA"/>
</dbReference>
<reference evidence="2" key="1">
    <citation type="submission" date="2009-11" db="EMBL/GenBank/DDBJ databases">
        <authorList>
            <consortium name="The Broad Institute Genome Sequencing Platform"/>
            <person name="Ward D."/>
            <person name="Feldgarden M."/>
            <person name="Earl A."/>
            <person name="Young S.K."/>
            <person name="Zeng Q."/>
            <person name="Koehrsen M."/>
            <person name="Alvarado L."/>
            <person name="Berlin A."/>
            <person name="Bochicchio J."/>
            <person name="Borenstein D."/>
            <person name="Chapman S.B."/>
            <person name="Chen Z."/>
            <person name="Engels R."/>
            <person name="Freedman E."/>
            <person name="Gellesch M."/>
            <person name="Goldberg J."/>
            <person name="Griggs A."/>
            <person name="Gujja S."/>
            <person name="Heilman E."/>
            <person name="Heiman D."/>
            <person name="Hepburn T."/>
            <person name="Howarth C."/>
            <person name="Jen D."/>
            <person name="Larson L."/>
            <person name="Lewis B."/>
            <person name="Mehta T."/>
            <person name="Park D."/>
            <person name="Pearson M."/>
            <person name="Roberts A."/>
            <person name="Saif S."/>
            <person name="Shea T."/>
            <person name="Shenoy N."/>
            <person name="Sisk P."/>
            <person name="Stolte C."/>
            <person name="Sykes S."/>
            <person name="Thomson T."/>
            <person name="Walk T."/>
            <person name="White J."/>
            <person name="Yandava C."/>
            <person name="Izard J."/>
            <person name="Baranova O.V."/>
            <person name="Blanton J.M."/>
            <person name="Tanner A.C."/>
            <person name="Dewhirst F.E."/>
            <person name="Haas B."/>
            <person name="Nusbaum C."/>
            <person name="Birren B."/>
        </authorList>
    </citation>
    <scope>NUCLEOTIDE SEQUENCE [LARGE SCALE GENOMIC DNA]</scope>
    <source>
        <strain evidence="2">1-1 BBBD Race 1</strain>
    </source>
</reference>
<evidence type="ECO:0000313" key="2">
    <source>
        <dbReference type="EMBL" id="OAV98774.1"/>
    </source>
</evidence>
<dbReference type="AlphaFoldDB" id="A0A180H1X2"/>
<reference evidence="3 4" key="3">
    <citation type="journal article" date="2017" name="G3 (Bethesda)">
        <title>Comparative analysis highlights variable genome content of wheat rusts and divergence of the mating loci.</title>
        <authorList>
            <person name="Cuomo C.A."/>
            <person name="Bakkeren G."/>
            <person name="Khalil H.B."/>
            <person name="Panwar V."/>
            <person name="Joly D."/>
            <person name="Linning R."/>
            <person name="Sakthikumar S."/>
            <person name="Song X."/>
            <person name="Adiconis X."/>
            <person name="Fan L."/>
            <person name="Goldberg J.M."/>
            <person name="Levin J.Z."/>
            <person name="Young S."/>
            <person name="Zeng Q."/>
            <person name="Anikster Y."/>
            <person name="Bruce M."/>
            <person name="Wang M."/>
            <person name="Yin C."/>
            <person name="McCallum B."/>
            <person name="Szabo L.J."/>
            <person name="Hulbert S."/>
            <person name="Chen X."/>
            <person name="Fellers J.P."/>
        </authorList>
    </citation>
    <scope>NUCLEOTIDE SEQUENCE</scope>
    <source>
        <strain evidence="3">isolate 1-1 / race 1 (BBBD)</strain>
        <strain evidence="4">Isolate 1-1 / race 1 (BBBD)</strain>
    </source>
</reference>
<sequence>MRLPAGISANPGVSRSVTPRVTPAPMRMLLESVYEGLGLTLRLGLCAHLKNPHNPAPDSSCPIPLLISHHPHQLSLAYFSHANNRKSFNAKVMVEEMVKRVAKKLNKSPETAIMMPQGTVEGVKTTGGPAGGPTPDTMVESREAGQENLSYGKSARIEKDKDPSHETNSDDSFKEIPNPNPTKVVQQGQDTVSRYRNLLSGVPEIIKPEGALQVTTLSIAPTTPELSFKNSDKQAIWDKATEALARGDKKSADFFLRIYARMKENSSLDAPDRPETLRSSSSDAVNPSLNTTKRTVNKTTIVFIKGSLSKHFDVGFTPYFNRNIREFRGPIPLTIFDKNWQRDAIQFYTNRRTRGDKKDGNYIGYEYPNKWSQTFSKWTTNHRNFYLTFRDLYNYPEFAEWILLHKENVNKIISAKGFMTAFRYDMIVRQNAFSYQVTTDTGEVSAVDISMFRDDVKREAWRITLTLSKNDETDNPYAIGGEKFGFDPNTGKPRPKNPKGGANEDVSKQESSSGRGKGGYCGRGLGDRWGQDRHNSDYGGYNDYHQNEDGYNA</sequence>